<dbReference type="STRING" id="39692.BST38_17180"/>
<evidence type="ECO:0000313" key="2">
    <source>
        <dbReference type="EMBL" id="SRX83963.1"/>
    </source>
</evidence>
<proteinExistence type="predicted"/>
<dbReference type="Pfam" id="PF11716">
    <property type="entry name" value="MDMPI_N"/>
    <property type="match status" value="1"/>
</dbReference>
<dbReference type="SUPFAM" id="SSF109854">
    <property type="entry name" value="DinB/YfiT-like putative metalloenzymes"/>
    <property type="match status" value="1"/>
</dbReference>
<name>A0A375YS97_MYCPF</name>
<dbReference type="AlphaFoldDB" id="A0A375YS97"/>
<dbReference type="InterPro" id="IPR034660">
    <property type="entry name" value="DinB/YfiT-like"/>
</dbReference>
<accession>A0A375YS97</accession>
<protein>
    <recommendedName>
        <fullName evidence="1">Mycothiol-dependent maleylpyruvate isomerase metal-binding domain-containing protein</fullName>
    </recommendedName>
</protein>
<reference evidence="2 3" key="1">
    <citation type="submission" date="2018-05" db="EMBL/GenBank/DDBJ databases">
        <authorList>
            <consortium name="IHU Genomes"/>
        </authorList>
    </citation>
    <scope>NUCLEOTIDE SEQUENCE [LARGE SCALE GENOMIC DNA]</scope>
    <source>
        <strain evidence="2 3">P7335</strain>
    </source>
</reference>
<dbReference type="InterPro" id="IPR024344">
    <property type="entry name" value="MDMPI_metal-binding"/>
</dbReference>
<evidence type="ECO:0000313" key="3">
    <source>
        <dbReference type="Proteomes" id="UP000252008"/>
    </source>
</evidence>
<organism evidence="2 3">
    <name type="scientific">Mycolicibacterium parafortuitum</name>
    <name type="common">Mycobacterium parafortuitum</name>
    <dbReference type="NCBI Taxonomy" id="39692"/>
    <lineage>
        <taxon>Bacteria</taxon>
        <taxon>Bacillati</taxon>
        <taxon>Actinomycetota</taxon>
        <taxon>Actinomycetes</taxon>
        <taxon>Mycobacteriales</taxon>
        <taxon>Mycobacteriaceae</taxon>
        <taxon>Mycolicibacterium</taxon>
    </lineage>
</organism>
<dbReference type="RefSeq" id="WP_083144558.1">
    <property type="nucleotide sequence ID" value="NZ_MVID01000016.1"/>
</dbReference>
<keyword evidence="3" id="KW-1185">Reference proteome</keyword>
<dbReference type="NCBIfam" id="TIGR03083">
    <property type="entry name" value="maleylpyruvate isomerase family mycothiol-dependent enzyme"/>
    <property type="match status" value="1"/>
</dbReference>
<dbReference type="EMBL" id="UEGS01000001">
    <property type="protein sequence ID" value="SRX83963.1"/>
    <property type="molecule type" value="Genomic_DNA"/>
</dbReference>
<sequence>MTAMPARDVFASAAHGFAALVRQIPAARWDDAGLGEWSVRDLVGHTSRSLVTVSTYLRAPASRKDVADAVGYYVWVRDYMASADAAAIVERGRQAARDLGADPVATIDALVTKVLGELDAVDGDPLIEVIGGQGIRLSSYLPTRTFELAVHGLDIARAVGLDVTPPVDVLADAAALAARIGVALGTGPTLLLALTGRTGLPAGFSVV</sequence>
<dbReference type="Proteomes" id="UP000252008">
    <property type="component" value="Unassembled WGS sequence"/>
</dbReference>
<dbReference type="Gene3D" id="1.20.120.450">
    <property type="entry name" value="dinb family like domain"/>
    <property type="match status" value="1"/>
</dbReference>
<dbReference type="GO" id="GO:0046872">
    <property type="term" value="F:metal ion binding"/>
    <property type="evidence" value="ECO:0007669"/>
    <property type="project" value="InterPro"/>
</dbReference>
<evidence type="ECO:0000259" key="1">
    <source>
        <dbReference type="Pfam" id="PF11716"/>
    </source>
</evidence>
<gene>
    <name evidence="2" type="ORF">MPP7335_05748</name>
</gene>
<dbReference type="InterPro" id="IPR017517">
    <property type="entry name" value="Maleyloyr_isom"/>
</dbReference>
<feature type="domain" description="Mycothiol-dependent maleylpyruvate isomerase metal-binding" evidence="1">
    <location>
        <begin position="11"/>
        <end position="156"/>
    </location>
</feature>